<dbReference type="GO" id="GO:0003887">
    <property type="term" value="F:DNA-directed DNA polymerase activity"/>
    <property type="evidence" value="ECO:0007669"/>
    <property type="project" value="UniProtKB-EC"/>
</dbReference>
<dbReference type="InterPro" id="IPR012337">
    <property type="entry name" value="RNaseH-like_sf"/>
</dbReference>
<dbReference type="PANTHER" id="PTHR30231">
    <property type="entry name" value="DNA POLYMERASE III SUBUNIT EPSILON"/>
    <property type="match status" value="1"/>
</dbReference>
<dbReference type="Gene3D" id="3.30.420.10">
    <property type="entry name" value="Ribonuclease H-like superfamily/Ribonuclease H"/>
    <property type="match status" value="1"/>
</dbReference>
<dbReference type="Pfam" id="PF00929">
    <property type="entry name" value="RNase_T"/>
    <property type="match status" value="1"/>
</dbReference>
<dbReference type="AlphaFoldDB" id="A0A1W1C0A9"/>
<sequence>MPNSNLPFSKKSISRLSTKGLSYEILKREIDEDDVEGALELLRSQGVELVKKNALYYFSTKFVPIEEAEFCIVDIETNGSKLDKHQIIEIAALKVKNKKIIDRFESLVQCDEINPHITDITGISTHITKGAPKLKKVLEEFRLFLADAVFVAHDVGFDYRFISGSLEQIGLLPLTNRALCSIDLAERTISSYRYGLKYLNDYLHLHPEATHHRAMSDVITTYRLFVKSLENLPKEVKTVEDLIAFSKNGKRLKRPKFDPMASVEESIEVKTTP</sequence>
<keyword evidence="2" id="KW-0808">Transferase</keyword>
<evidence type="ECO:0000313" key="2">
    <source>
        <dbReference type="EMBL" id="SFV59278.1"/>
    </source>
</evidence>
<dbReference type="EC" id="2.7.7.7" evidence="2"/>
<name>A0A1W1C0A9_9ZZZZ</name>
<dbReference type="FunFam" id="3.30.420.10:FF:000045">
    <property type="entry name" value="3'-5' exonuclease DinG"/>
    <property type="match status" value="1"/>
</dbReference>
<evidence type="ECO:0000259" key="1">
    <source>
        <dbReference type="SMART" id="SM00479"/>
    </source>
</evidence>
<dbReference type="NCBIfam" id="NF006316">
    <property type="entry name" value="PRK08517.1"/>
    <property type="match status" value="1"/>
</dbReference>
<proteinExistence type="predicted"/>
<dbReference type="GO" id="GO:0003676">
    <property type="term" value="F:nucleic acid binding"/>
    <property type="evidence" value="ECO:0007669"/>
    <property type="project" value="InterPro"/>
</dbReference>
<dbReference type="PANTHER" id="PTHR30231:SF41">
    <property type="entry name" value="DNA POLYMERASE III SUBUNIT EPSILON"/>
    <property type="match status" value="1"/>
</dbReference>
<dbReference type="GO" id="GO:0005829">
    <property type="term" value="C:cytosol"/>
    <property type="evidence" value="ECO:0007669"/>
    <property type="project" value="TreeGrafter"/>
</dbReference>
<keyword evidence="2" id="KW-0548">Nucleotidyltransferase</keyword>
<reference evidence="2" key="1">
    <citation type="submission" date="2016-10" db="EMBL/GenBank/DDBJ databases">
        <authorList>
            <person name="de Groot N.N."/>
        </authorList>
    </citation>
    <scope>NUCLEOTIDE SEQUENCE</scope>
</reference>
<organism evidence="2">
    <name type="scientific">hydrothermal vent metagenome</name>
    <dbReference type="NCBI Taxonomy" id="652676"/>
    <lineage>
        <taxon>unclassified sequences</taxon>
        <taxon>metagenomes</taxon>
        <taxon>ecological metagenomes</taxon>
    </lineage>
</organism>
<dbReference type="SUPFAM" id="SSF53098">
    <property type="entry name" value="Ribonuclease H-like"/>
    <property type="match status" value="1"/>
</dbReference>
<dbReference type="InterPro" id="IPR013520">
    <property type="entry name" value="Ribonucl_H"/>
</dbReference>
<dbReference type="GO" id="GO:0045004">
    <property type="term" value="P:DNA replication proofreading"/>
    <property type="evidence" value="ECO:0007669"/>
    <property type="project" value="TreeGrafter"/>
</dbReference>
<accession>A0A1W1C0A9</accession>
<gene>
    <name evidence="2" type="ORF">MNB_SM-7-69</name>
</gene>
<protein>
    <submittedName>
        <fullName evidence="2">DNA polymerase III epsilon subunit</fullName>
        <ecNumber evidence="2">2.7.7.7</ecNumber>
    </submittedName>
</protein>
<feature type="domain" description="Exonuclease" evidence="1">
    <location>
        <begin position="69"/>
        <end position="234"/>
    </location>
</feature>
<dbReference type="EMBL" id="FPHB01000046">
    <property type="protein sequence ID" value="SFV59278.1"/>
    <property type="molecule type" value="Genomic_DNA"/>
</dbReference>
<dbReference type="SMART" id="SM00479">
    <property type="entry name" value="EXOIII"/>
    <property type="match status" value="1"/>
</dbReference>
<dbReference type="CDD" id="cd06127">
    <property type="entry name" value="DEDDh"/>
    <property type="match status" value="1"/>
</dbReference>
<dbReference type="GO" id="GO:0008408">
    <property type="term" value="F:3'-5' exonuclease activity"/>
    <property type="evidence" value="ECO:0007669"/>
    <property type="project" value="TreeGrafter"/>
</dbReference>
<dbReference type="InterPro" id="IPR036397">
    <property type="entry name" value="RNaseH_sf"/>
</dbReference>